<evidence type="ECO:0008006" key="3">
    <source>
        <dbReference type="Google" id="ProtNLM"/>
    </source>
</evidence>
<keyword evidence="2" id="KW-1185">Reference proteome</keyword>
<sequence>MTKKISNVSISSKAPGNRQLREFSSGIWETSEIIVGDNEIDNFCYVLLFRSDKDVCSSGCAVPGFQLCFAFTGQLHQWEFKKNTIVHYLIIGKSIINHIPFLSSSSINLLKQFPVIKLTNDEFDIVQYEINKIHQEMNRPDMLKGIIYARIANIFGETCRFIQNRYDTE</sequence>
<organism evidence="1 2">
    <name type="scientific">Sphingobacterium multivorum</name>
    <dbReference type="NCBI Taxonomy" id="28454"/>
    <lineage>
        <taxon>Bacteria</taxon>
        <taxon>Pseudomonadati</taxon>
        <taxon>Bacteroidota</taxon>
        <taxon>Sphingobacteriia</taxon>
        <taxon>Sphingobacteriales</taxon>
        <taxon>Sphingobacteriaceae</taxon>
        <taxon>Sphingobacterium</taxon>
    </lineage>
</organism>
<evidence type="ECO:0000313" key="2">
    <source>
        <dbReference type="Proteomes" id="UP000595498"/>
    </source>
</evidence>
<dbReference type="Proteomes" id="UP000595498">
    <property type="component" value="Chromosome"/>
</dbReference>
<protein>
    <recommendedName>
        <fullName evidence="3">AraC family transcriptional regulator</fullName>
    </recommendedName>
</protein>
<accession>A0ABX7CXG1</accession>
<reference evidence="1 2" key="1">
    <citation type="submission" date="2021-01" db="EMBL/GenBank/DDBJ databases">
        <title>FDA dAtabase for Regulatory Grade micrObial Sequences (FDA-ARGOS): Supporting development and validation of Infectious Disease Dx tests.</title>
        <authorList>
            <person name="Sproer C."/>
            <person name="Gronow S."/>
            <person name="Severitt S."/>
            <person name="Schroder I."/>
            <person name="Tallon L."/>
            <person name="Sadzewicz L."/>
            <person name="Zhao X."/>
            <person name="Boylan J."/>
            <person name="Ott S."/>
            <person name="Bowen H."/>
            <person name="Vavikolanu K."/>
            <person name="Mehta A."/>
            <person name="Aluvathingal J."/>
            <person name="Nadendla S."/>
            <person name="Lowell S."/>
            <person name="Myers T."/>
            <person name="Yan Y."/>
            <person name="Sichtig H."/>
        </authorList>
    </citation>
    <scope>NUCLEOTIDE SEQUENCE [LARGE SCALE GENOMIC DNA]</scope>
    <source>
        <strain evidence="1 2">FDAARGOS_1141</strain>
    </source>
</reference>
<name>A0ABX7CXG1_SPHMU</name>
<proteinExistence type="predicted"/>
<gene>
    <name evidence="1" type="ORF">I6I98_12950</name>
</gene>
<dbReference type="EMBL" id="CP068224">
    <property type="protein sequence ID" value="QQT56110.1"/>
    <property type="molecule type" value="Genomic_DNA"/>
</dbReference>
<evidence type="ECO:0000313" key="1">
    <source>
        <dbReference type="EMBL" id="QQT56110.1"/>
    </source>
</evidence>